<sequence>MSAPDEPPRLDRAETYAQTVHRIYGDRRATPPARELLLAVAYALFVAPGDPGRVLNTAARALGWNPSTGRPRFDALVADDAPRYEPPRAAADWGPGQAPGCEAPRLRPYVYRPRRPATSGDEAAAVPLRRPPAPVVHVGPGYVPPVDFRNERQICGADSHHRVLELDPRTGWVLAHWFCKRHVDHAERVAEQVREQNAAAPEPIPNRGGLLPAYFKAPWEDVYRHYAPASWKPPSYGLSADDWPNPRNPPPARSPRRLRAM</sequence>
<gene>
    <name evidence="2" type="ORF">CUT44_14160</name>
</gene>
<keyword evidence="3" id="KW-1185">Reference proteome</keyword>
<dbReference type="Proteomes" id="UP000230407">
    <property type="component" value="Unassembled WGS sequence"/>
</dbReference>
<dbReference type="AlphaFoldDB" id="A0A2M8LYU7"/>
<protein>
    <submittedName>
        <fullName evidence="2">Uncharacterized protein</fullName>
    </submittedName>
</protein>
<organism evidence="2 3">
    <name type="scientific">Streptomyces carminius</name>
    <dbReference type="NCBI Taxonomy" id="2665496"/>
    <lineage>
        <taxon>Bacteria</taxon>
        <taxon>Bacillati</taxon>
        <taxon>Actinomycetota</taxon>
        <taxon>Actinomycetes</taxon>
        <taxon>Kitasatosporales</taxon>
        <taxon>Streptomycetaceae</taxon>
        <taxon>Streptomyces</taxon>
    </lineage>
</organism>
<dbReference type="EMBL" id="PGGW01000049">
    <property type="protein sequence ID" value="PJE97122.1"/>
    <property type="molecule type" value="Genomic_DNA"/>
</dbReference>
<accession>A0A2M8LYU7</accession>
<feature type="region of interest" description="Disordered" evidence="1">
    <location>
        <begin position="230"/>
        <end position="261"/>
    </location>
</feature>
<comment type="caution">
    <text evidence="2">The sequence shown here is derived from an EMBL/GenBank/DDBJ whole genome shotgun (WGS) entry which is preliminary data.</text>
</comment>
<evidence type="ECO:0000256" key="1">
    <source>
        <dbReference type="SAM" id="MobiDB-lite"/>
    </source>
</evidence>
<reference evidence="2 3" key="1">
    <citation type="submission" date="2017-11" db="EMBL/GenBank/DDBJ databases">
        <title>Streptomyces carmine sp. nov., a novel actinomycete isolated from Sophora alopecuroides in Xinjiang, China.</title>
        <authorList>
            <person name="Wang Y."/>
            <person name="Luo X."/>
            <person name="Wan C."/>
            <person name="Zhang L."/>
        </authorList>
    </citation>
    <scope>NUCLEOTIDE SEQUENCE [LARGE SCALE GENOMIC DNA]</scope>
    <source>
        <strain evidence="2 3">TRM SA0054</strain>
    </source>
</reference>
<dbReference type="RefSeq" id="WP_100202324.1">
    <property type="nucleotide sequence ID" value="NZ_PGGW01000049.1"/>
</dbReference>
<name>A0A2M8LYU7_9ACTN</name>
<evidence type="ECO:0000313" key="2">
    <source>
        <dbReference type="EMBL" id="PJE97122.1"/>
    </source>
</evidence>
<evidence type="ECO:0000313" key="3">
    <source>
        <dbReference type="Proteomes" id="UP000230407"/>
    </source>
</evidence>
<proteinExistence type="predicted"/>